<organism evidence="2 3">
    <name type="scientific">Halorarum salinum</name>
    <dbReference type="NCBI Taxonomy" id="2743089"/>
    <lineage>
        <taxon>Archaea</taxon>
        <taxon>Methanobacteriati</taxon>
        <taxon>Methanobacteriota</taxon>
        <taxon>Stenosarchaea group</taxon>
        <taxon>Halobacteria</taxon>
        <taxon>Halobacteriales</taxon>
        <taxon>Haloferacaceae</taxon>
        <taxon>Halorarum</taxon>
    </lineage>
</organism>
<name>A0A7D5Q839_9EURY</name>
<protein>
    <submittedName>
        <fullName evidence="2">Uncharacterized protein</fullName>
    </submittedName>
</protein>
<gene>
    <name evidence="2" type="ORF">HUG12_02530</name>
</gene>
<accession>A0A7D5Q839</accession>
<dbReference type="KEGG" id="halu:HUG12_02530"/>
<dbReference type="AlphaFoldDB" id="A0A7D5Q839"/>
<proteinExistence type="predicted"/>
<sequence>MDRISALRNVEDALREFEEGEADLAETERRVGTVLRTFATEFETPGKRAYRAVVGGSDGGDADAGTVVVASSPAEARERAGTLADRDPAEVTVEPLE</sequence>
<reference evidence="2 3" key="1">
    <citation type="submission" date="2020-06" db="EMBL/GenBank/DDBJ databases">
        <title>NJ-3-1, isolated from saline soil.</title>
        <authorList>
            <person name="Cui H.L."/>
            <person name="Shi X."/>
        </authorList>
    </citation>
    <scope>NUCLEOTIDE SEQUENCE [LARGE SCALE GENOMIC DNA]</scope>
    <source>
        <strain evidence="2 3">NJ-3-1</strain>
    </source>
</reference>
<evidence type="ECO:0000256" key="1">
    <source>
        <dbReference type="SAM" id="MobiDB-lite"/>
    </source>
</evidence>
<dbReference type="RefSeq" id="WP_179267263.1">
    <property type="nucleotide sequence ID" value="NZ_CP058579.1"/>
</dbReference>
<dbReference type="InterPro" id="IPR057176">
    <property type="entry name" value="DUF7854"/>
</dbReference>
<dbReference type="EMBL" id="CP058579">
    <property type="protein sequence ID" value="QLG60677.1"/>
    <property type="molecule type" value="Genomic_DNA"/>
</dbReference>
<keyword evidence="3" id="KW-1185">Reference proteome</keyword>
<dbReference type="Pfam" id="PF25252">
    <property type="entry name" value="DUF7854"/>
    <property type="match status" value="1"/>
</dbReference>
<evidence type="ECO:0000313" key="2">
    <source>
        <dbReference type="EMBL" id="QLG60677.1"/>
    </source>
</evidence>
<dbReference type="Proteomes" id="UP000509626">
    <property type="component" value="Chromosome"/>
</dbReference>
<evidence type="ECO:0000313" key="3">
    <source>
        <dbReference type="Proteomes" id="UP000509626"/>
    </source>
</evidence>
<feature type="region of interest" description="Disordered" evidence="1">
    <location>
        <begin position="74"/>
        <end position="97"/>
    </location>
</feature>
<dbReference type="GeneID" id="56036299"/>
<feature type="compositionally biased region" description="Basic and acidic residues" evidence="1">
    <location>
        <begin position="75"/>
        <end position="89"/>
    </location>
</feature>
<dbReference type="OrthoDB" id="226203at2157"/>